<accession>A0A6V8LT13</accession>
<dbReference type="InterPro" id="IPR021796">
    <property type="entry name" value="Tll0287-like_dom"/>
</dbReference>
<evidence type="ECO:0000256" key="6">
    <source>
        <dbReference type="ARBA" id="ARBA00022741"/>
    </source>
</evidence>
<dbReference type="GO" id="GO:0000155">
    <property type="term" value="F:phosphorelay sensor kinase activity"/>
    <property type="evidence" value="ECO:0007669"/>
    <property type="project" value="InterPro"/>
</dbReference>
<dbReference type="InterPro" id="IPR003661">
    <property type="entry name" value="HisK_dim/P_dom"/>
</dbReference>
<evidence type="ECO:0000259" key="14">
    <source>
        <dbReference type="PROSITE" id="PS50109"/>
    </source>
</evidence>
<keyword evidence="9 11" id="KW-0408">Iron</keyword>
<evidence type="ECO:0000256" key="12">
    <source>
        <dbReference type="SAM" id="Coils"/>
    </source>
</evidence>
<evidence type="ECO:0000259" key="15">
    <source>
        <dbReference type="PROSITE" id="PS51007"/>
    </source>
</evidence>
<dbReference type="Gene3D" id="1.10.287.130">
    <property type="match status" value="1"/>
</dbReference>
<dbReference type="GO" id="GO:0005524">
    <property type="term" value="F:ATP binding"/>
    <property type="evidence" value="ECO:0007669"/>
    <property type="project" value="UniProtKB-KW"/>
</dbReference>
<reference evidence="16 17" key="1">
    <citation type="submission" date="2020-04" db="EMBL/GenBank/DDBJ databases">
        <authorList>
            <consortium name="Desulfovibrio sp. FSS-1 genome sequencing consortium"/>
            <person name="Shimoshige H."/>
            <person name="Kobayashi H."/>
            <person name="Maekawa T."/>
        </authorList>
    </citation>
    <scope>NUCLEOTIDE SEQUENCE [LARGE SCALE GENOMIC DNA]</scope>
    <source>
        <strain evidence="16 17">SIID29052-01</strain>
    </source>
</reference>
<organism evidence="16 17">
    <name type="scientific">Fundidesulfovibrio magnetotacticus</name>
    <dbReference type="NCBI Taxonomy" id="2730080"/>
    <lineage>
        <taxon>Bacteria</taxon>
        <taxon>Pseudomonadati</taxon>
        <taxon>Thermodesulfobacteriota</taxon>
        <taxon>Desulfovibrionia</taxon>
        <taxon>Desulfovibrionales</taxon>
        <taxon>Desulfovibrionaceae</taxon>
        <taxon>Fundidesulfovibrio</taxon>
    </lineage>
</organism>
<evidence type="ECO:0000256" key="4">
    <source>
        <dbReference type="ARBA" id="ARBA00022679"/>
    </source>
</evidence>
<comment type="catalytic activity">
    <reaction evidence="1">
        <text>ATP + protein L-histidine = ADP + protein N-phospho-L-histidine.</text>
        <dbReference type="EC" id="2.7.13.3"/>
    </reaction>
</comment>
<keyword evidence="17" id="KW-1185">Reference proteome</keyword>
<evidence type="ECO:0000256" key="2">
    <source>
        <dbReference type="ARBA" id="ARBA00012438"/>
    </source>
</evidence>
<dbReference type="GO" id="GO:0020037">
    <property type="term" value="F:heme binding"/>
    <property type="evidence" value="ECO:0007669"/>
    <property type="project" value="InterPro"/>
</dbReference>
<proteinExistence type="predicted"/>
<dbReference type="Pfam" id="PF11845">
    <property type="entry name" value="Tll0287-like"/>
    <property type="match status" value="1"/>
</dbReference>
<name>A0A6V8LT13_9BACT</name>
<keyword evidence="4 16" id="KW-0808">Transferase</keyword>
<dbReference type="SUPFAM" id="SSF47384">
    <property type="entry name" value="Homodimeric domain of signal transducing histidine kinase"/>
    <property type="match status" value="1"/>
</dbReference>
<gene>
    <name evidence="16" type="primary">dctB</name>
    <name evidence="16" type="ORF">NNJEOMEG_01050</name>
</gene>
<dbReference type="PROSITE" id="PS50109">
    <property type="entry name" value="HIS_KIN"/>
    <property type="match status" value="1"/>
</dbReference>
<feature type="domain" description="Histidine kinase" evidence="14">
    <location>
        <begin position="577"/>
        <end position="789"/>
    </location>
</feature>
<dbReference type="Proteomes" id="UP000494245">
    <property type="component" value="Unassembled WGS sequence"/>
</dbReference>
<keyword evidence="12" id="KW-0175">Coiled coil</keyword>
<dbReference type="InterPro" id="IPR005467">
    <property type="entry name" value="His_kinase_dom"/>
</dbReference>
<evidence type="ECO:0000256" key="10">
    <source>
        <dbReference type="ARBA" id="ARBA00023012"/>
    </source>
</evidence>
<reference evidence="16 17" key="2">
    <citation type="submission" date="2020-05" db="EMBL/GenBank/DDBJ databases">
        <title>Draft genome sequence of Desulfovibrio sp. strainFSS-1.</title>
        <authorList>
            <person name="Shimoshige H."/>
            <person name="Kobayashi H."/>
            <person name="Maekawa T."/>
        </authorList>
    </citation>
    <scope>NUCLEOTIDE SEQUENCE [LARGE SCALE GENOMIC DNA]</scope>
    <source>
        <strain evidence="16 17">SIID29052-01</strain>
    </source>
</reference>
<dbReference type="Pfam" id="PF02518">
    <property type="entry name" value="HATPase_c"/>
    <property type="match status" value="1"/>
</dbReference>
<dbReference type="RefSeq" id="WP_173082013.1">
    <property type="nucleotide sequence ID" value="NZ_BLTE01000003.1"/>
</dbReference>
<evidence type="ECO:0000256" key="5">
    <source>
        <dbReference type="ARBA" id="ARBA00022723"/>
    </source>
</evidence>
<dbReference type="PROSITE" id="PS51007">
    <property type="entry name" value="CYTC"/>
    <property type="match status" value="1"/>
</dbReference>
<dbReference type="InterPro" id="IPR036890">
    <property type="entry name" value="HATPase_C_sf"/>
</dbReference>
<feature type="transmembrane region" description="Helical" evidence="13">
    <location>
        <begin position="213"/>
        <end position="235"/>
    </location>
</feature>
<keyword evidence="6" id="KW-0547">Nucleotide-binding</keyword>
<keyword evidence="13" id="KW-1133">Transmembrane helix</keyword>
<keyword evidence="13" id="KW-0472">Membrane</keyword>
<evidence type="ECO:0000256" key="11">
    <source>
        <dbReference type="PROSITE-ProRule" id="PRU00433"/>
    </source>
</evidence>
<evidence type="ECO:0000256" key="13">
    <source>
        <dbReference type="SAM" id="Phobius"/>
    </source>
</evidence>
<evidence type="ECO:0000313" key="17">
    <source>
        <dbReference type="Proteomes" id="UP000494245"/>
    </source>
</evidence>
<protein>
    <recommendedName>
        <fullName evidence="2">histidine kinase</fullName>
        <ecNumber evidence="2">2.7.13.3</ecNumber>
    </recommendedName>
</protein>
<keyword evidence="11" id="KW-0349">Heme</keyword>
<keyword evidence="7" id="KW-0418">Kinase</keyword>
<dbReference type="SMART" id="SM00388">
    <property type="entry name" value="HisKA"/>
    <property type="match status" value="1"/>
</dbReference>
<dbReference type="InterPro" id="IPR004358">
    <property type="entry name" value="Sig_transdc_His_kin-like_C"/>
</dbReference>
<dbReference type="EMBL" id="BLTE01000003">
    <property type="protein sequence ID" value="GFK93219.1"/>
    <property type="molecule type" value="Genomic_DNA"/>
</dbReference>
<feature type="coiled-coil region" evidence="12">
    <location>
        <begin position="273"/>
        <end position="307"/>
    </location>
</feature>
<dbReference type="Gene3D" id="3.30.565.10">
    <property type="entry name" value="Histidine kinase-like ATPase, C-terminal domain"/>
    <property type="match status" value="1"/>
</dbReference>
<evidence type="ECO:0000256" key="1">
    <source>
        <dbReference type="ARBA" id="ARBA00000085"/>
    </source>
</evidence>
<keyword evidence="13" id="KW-0812">Transmembrane</keyword>
<evidence type="ECO:0000256" key="9">
    <source>
        <dbReference type="ARBA" id="ARBA00023004"/>
    </source>
</evidence>
<comment type="caution">
    <text evidence="16">The sequence shown here is derived from an EMBL/GenBank/DDBJ whole genome shotgun (WGS) entry which is preliminary data.</text>
</comment>
<evidence type="ECO:0000256" key="7">
    <source>
        <dbReference type="ARBA" id="ARBA00022777"/>
    </source>
</evidence>
<sequence>MKKAKLKTMLVIRLLAVTLGIGLVFGVSLNHYLRVLLETEVADKAQMVLSHVLAIQTYVRETLRPTMYETLPPDSFVIEAMSTSYVTRKVLSDLNTAKDKYTYRRVALDPRNPEYGADPREAQLIAHFRENPDETQISRYYTENGEEYFMTARPVVFEEACLSCHGRPADAPKVLLARYGDQRGFGRVEGEVAGLDSIIMPVESEAAAINRAVFNYILVFAMGTLLIIGVNHLFFDRMTVVNIGRLAALMRSRFPAEAGRTLDNAPRRERDEIEGMIEDMERFADHLRDAKEQLRDYAANLEAKVAARTAQATAEAEARGADVALFLHVLELFVKGADRARLLDEALRAVAGRFEARAAGFCCFYSMNVHAWPQGAARCPNPDQQGRLLEGESVFSPGQAWAPVLSAGSVRGGLWMGWDGQTTLEGPGREVFKAVGRQLSIALENLEAMENVLRQKAVLESIFEGIADPLFLISSTGEVLHANEGAQTLLSGLGGGSGAMGFAALAAECASGRGEAIAREAVLPDGRSLTLRAYPMDRLAGSGRAIVYARDNTAEKTMLAKLQQSEKSMAMSLLAAGMAHEINNPLGVILCYARLLWDDGQSPHAQDLDIIIRHTLQARKVLEDLMRFARPRHEAQGAASLAESVEFIARVFRGKALRSATAIEVSLPPDLPPVLASSSALEQILTNLLLNALDAIEEAGDAGQGLVRIGARLDAGASEVVLTVADNGPGIPEEHLRRIFDPFFTTKSVGKGTGLGLAVVYGLVRDLDGAVDVSNDGGAVFAIRLPLAPETPDD</sequence>
<dbReference type="InterPro" id="IPR009056">
    <property type="entry name" value="Cyt_c-like_dom"/>
</dbReference>
<feature type="domain" description="Cytochrome c" evidence="15">
    <location>
        <begin position="140"/>
        <end position="331"/>
    </location>
</feature>
<evidence type="ECO:0000256" key="8">
    <source>
        <dbReference type="ARBA" id="ARBA00022840"/>
    </source>
</evidence>
<keyword evidence="10" id="KW-0902">Two-component regulatory system</keyword>
<dbReference type="GO" id="GO:0046872">
    <property type="term" value="F:metal ion binding"/>
    <property type="evidence" value="ECO:0007669"/>
    <property type="project" value="UniProtKB-KW"/>
</dbReference>
<dbReference type="InterPro" id="IPR036097">
    <property type="entry name" value="HisK_dim/P_sf"/>
</dbReference>
<dbReference type="CDD" id="cd00082">
    <property type="entry name" value="HisKA"/>
    <property type="match status" value="1"/>
</dbReference>
<dbReference type="Pfam" id="PF00512">
    <property type="entry name" value="HisKA"/>
    <property type="match status" value="1"/>
</dbReference>
<dbReference type="PANTHER" id="PTHR43065:SF10">
    <property type="entry name" value="PEROXIDE STRESS-ACTIVATED HISTIDINE KINASE MAK3"/>
    <property type="match status" value="1"/>
</dbReference>
<dbReference type="PRINTS" id="PR00344">
    <property type="entry name" value="BCTRLSENSOR"/>
</dbReference>
<dbReference type="SUPFAM" id="SSF55874">
    <property type="entry name" value="ATPase domain of HSP90 chaperone/DNA topoisomerase II/histidine kinase"/>
    <property type="match status" value="1"/>
</dbReference>
<keyword evidence="5 11" id="KW-0479">Metal-binding</keyword>
<evidence type="ECO:0000313" key="16">
    <source>
        <dbReference type="EMBL" id="GFK93219.1"/>
    </source>
</evidence>
<keyword evidence="8" id="KW-0067">ATP-binding</keyword>
<dbReference type="AlphaFoldDB" id="A0A6V8LT13"/>
<dbReference type="InterPro" id="IPR003594">
    <property type="entry name" value="HATPase_dom"/>
</dbReference>
<evidence type="ECO:0000256" key="3">
    <source>
        <dbReference type="ARBA" id="ARBA00022553"/>
    </source>
</evidence>
<keyword evidence="3" id="KW-0597">Phosphoprotein</keyword>
<dbReference type="SMART" id="SM00387">
    <property type="entry name" value="HATPase_c"/>
    <property type="match status" value="1"/>
</dbReference>
<dbReference type="GO" id="GO:0009055">
    <property type="term" value="F:electron transfer activity"/>
    <property type="evidence" value="ECO:0007669"/>
    <property type="project" value="InterPro"/>
</dbReference>
<dbReference type="PANTHER" id="PTHR43065">
    <property type="entry name" value="SENSOR HISTIDINE KINASE"/>
    <property type="match status" value="1"/>
</dbReference>
<dbReference type="EC" id="2.7.13.3" evidence="2"/>